<reference evidence="2 3" key="1">
    <citation type="journal article" date="2015" name="Nature">
        <title>rRNA introns, odd ribosomes, and small enigmatic genomes across a large radiation of phyla.</title>
        <authorList>
            <person name="Brown C.T."/>
            <person name="Hug L.A."/>
            <person name="Thomas B.C."/>
            <person name="Sharon I."/>
            <person name="Castelle C.J."/>
            <person name="Singh A."/>
            <person name="Wilkins M.J."/>
            <person name="Williams K.H."/>
            <person name="Banfield J.F."/>
        </authorList>
    </citation>
    <scope>NUCLEOTIDE SEQUENCE [LARGE SCALE GENOMIC DNA]</scope>
</reference>
<evidence type="ECO:0000313" key="3">
    <source>
        <dbReference type="Proteomes" id="UP000033910"/>
    </source>
</evidence>
<evidence type="ECO:0008006" key="4">
    <source>
        <dbReference type="Google" id="ProtNLM"/>
    </source>
</evidence>
<comment type="caution">
    <text evidence="2">The sequence shown here is derived from an EMBL/GenBank/DDBJ whole genome shotgun (WGS) entry which is preliminary data.</text>
</comment>
<dbReference type="Proteomes" id="UP000033910">
    <property type="component" value="Unassembled WGS sequence"/>
</dbReference>
<keyword evidence="1" id="KW-0472">Membrane</keyword>
<sequence length="163" mass="17517">MKKTFKKILKEQNGIGLVEVIAALGISVVVITSLLSLTLFSLRTSLQSTLLMEGTKAANTQMELVRAYRDQTTVWSTFVSTVSGCTPTATPPGCYVDIAVDPLVVRTGSTSTAAGGTSILTRFYAVPKSGNTIISITVQSTWSVGGQNKETFVYTDLTNWQQK</sequence>
<evidence type="ECO:0000256" key="1">
    <source>
        <dbReference type="SAM" id="Phobius"/>
    </source>
</evidence>
<gene>
    <name evidence="2" type="ORF">UV89_C0016G0004</name>
</gene>
<evidence type="ECO:0000313" key="2">
    <source>
        <dbReference type="EMBL" id="KKT11294.1"/>
    </source>
</evidence>
<name>A0A0G1HKB0_UNCKA</name>
<proteinExistence type="predicted"/>
<keyword evidence="1" id="KW-0812">Transmembrane</keyword>
<protein>
    <recommendedName>
        <fullName evidence="4">Type II secretion system protein</fullName>
    </recommendedName>
</protein>
<organism evidence="2 3">
    <name type="scientific">candidate division WWE3 bacterium GW2011_GWB2_43_22</name>
    <dbReference type="NCBI Taxonomy" id="1619118"/>
    <lineage>
        <taxon>Bacteria</taxon>
        <taxon>Katanobacteria</taxon>
    </lineage>
</organism>
<dbReference type="EMBL" id="LCGF01000016">
    <property type="protein sequence ID" value="KKT11294.1"/>
    <property type="molecule type" value="Genomic_DNA"/>
</dbReference>
<keyword evidence="1" id="KW-1133">Transmembrane helix</keyword>
<feature type="transmembrane region" description="Helical" evidence="1">
    <location>
        <begin position="20"/>
        <end position="42"/>
    </location>
</feature>
<dbReference type="AlphaFoldDB" id="A0A0G1HKB0"/>
<accession>A0A0G1HKB0</accession>